<feature type="transmembrane region" description="Helical" evidence="14">
    <location>
        <begin position="137"/>
        <end position="155"/>
    </location>
</feature>
<reference evidence="16 17" key="1">
    <citation type="journal article" date="2015" name="Sci. Rep.">
        <title>Genome of the facultative scuticociliatosis pathogen Pseudocohnilembus persalinus provides insight into its virulence through horizontal gene transfer.</title>
        <authorList>
            <person name="Xiong J."/>
            <person name="Wang G."/>
            <person name="Cheng J."/>
            <person name="Tian M."/>
            <person name="Pan X."/>
            <person name="Warren A."/>
            <person name="Jiang C."/>
            <person name="Yuan D."/>
            <person name="Miao W."/>
        </authorList>
    </citation>
    <scope>NUCLEOTIDE SEQUENCE [LARGE SCALE GENOMIC DNA]</scope>
    <source>
        <strain evidence="16">36N120E</strain>
    </source>
</reference>
<keyword evidence="7 14" id="KW-0812">Transmembrane</keyword>
<dbReference type="GO" id="GO:0005789">
    <property type="term" value="C:endoplasmic reticulum membrane"/>
    <property type="evidence" value="ECO:0007669"/>
    <property type="project" value="UniProtKB-SubCell"/>
</dbReference>
<sequence length="402" mass="47151">MSTTMTESQTDTQYNNQNYYSSRDNNFASSPNNKKSQKYNKKINSHKIQNNQTKNSQKKNINIKNNNDDNNYNSIQKKNNNSQTNTYNDIKYHTILDEKDQAYWGYLPVAICVFLWLITCAAPPLTLLFFYLEFYKISLFIFTSFVVCYVPASIYRPMKEWFREGCAKYFKQTTLTVEEGCDILDSKIKTMVPVHPHGIFCLSWTTMFLRKEFERLHYCFSAMLNQGYFRLFVSLMGKTSCVGKKYMTQLMEKGESVALIPGGFEEGSFHTYGLEQTYLKSKFGFVKLALKYGYSLTPVYGFKECFTFHNIKGFDNMKKFCSKWSVPFCLFWGNNLAPMLPQRQHGLHIVIGKSMKLPQIKNPSKEEVQYYHAKYLDEVNNLFERHKSRFYENPNDVKLIII</sequence>
<dbReference type="GO" id="GO:0006071">
    <property type="term" value="P:glycerol metabolic process"/>
    <property type="evidence" value="ECO:0007669"/>
    <property type="project" value="UniProtKB-KW"/>
</dbReference>
<keyword evidence="12 14" id="KW-0472">Membrane</keyword>
<comment type="caution">
    <text evidence="16">The sequence shown here is derived from an EMBL/GenBank/DDBJ whole genome shotgun (WGS) entry which is preliminary data.</text>
</comment>
<feature type="compositionally biased region" description="Polar residues" evidence="15">
    <location>
        <begin position="1"/>
        <end position="34"/>
    </location>
</feature>
<gene>
    <name evidence="16" type="ORF">PPERSA_03481</name>
</gene>
<keyword evidence="6 14" id="KW-0808">Transferase</keyword>
<comment type="pathway">
    <text evidence="3">Lipid metabolism.</text>
</comment>
<comment type="subcellular location">
    <subcellularLocation>
        <location evidence="1 14">Endoplasmic reticulum membrane</location>
        <topology evidence="1 14">Multi-pass membrane protein</topology>
    </subcellularLocation>
</comment>
<keyword evidence="5" id="KW-0444">Lipid biosynthesis</keyword>
<evidence type="ECO:0000256" key="2">
    <source>
        <dbReference type="ARBA" id="ARBA00004771"/>
    </source>
</evidence>
<evidence type="ECO:0000256" key="14">
    <source>
        <dbReference type="RuleBase" id="RU367023"/>
    </source>
</evidence>
<feature type="compositionally biased region" description="Low complexity" evidence="15">
    <location>
        <begin position="47"/>
        <end position="82"/>
    </location>
</feature>
<evidence type="ECO:0000256" key="9">
    <source>
        <dbReference type="ARBA" id="ARBA00022824"/>
    </source>
</evidence>
<comment type="pathway">
    <text evidence="2">Glycerolipid metabolism; triacylglycerol biosynthesis.</text>
</comment>
<evidence type="ECO:0000313" key="17">
    <source>
        <dbReference type="Proteomes" id="UP000054937"/>
    </source>
</evidence>
<dbReference type="AlphaFoldDB" id="A0A0V0QBW0"/>
<feature type="transmembrane region" description="Helical" evidence="14">
    <location>
        <begin position="103"/>
        <end position="131"/>
    </location>
</feature>
<name>A0A0V0QBW0_PSEPJ</name>
<keyword evidence="13" id="KW-0012">Acyltransferase</keyword>
<evidence type="ECO:0000256" key="8">
    <source>
        <dbReference type="ARBA" id="ARBA00022798"/>
    </source>
</evidence>
<keyword evidence="8" id="KW-0319">Glycerol metabolism</keyword>
<keyword evidence="11" id="KW-0443">Lipid metabolism</keyword>
<dbReference type="Pfam" id="PF03982">
    <property type="entry name" value="DAGAT"/>
    <property type="match status" value="1"/>
</dbReference>
<keyword evidence="17" id="KW-1185">Reference proteome</keyword>
<dbReference type="GO" id="GO:0004144">
    <property type="term" value="F:diacylglycerol O-acyltransferase activity"/>
    <property type="evidence" value="ECO:0007669"/>
    <property type="project" value="TreeGrafter"/>
</dbReference>
<dbReference type="EMBL" id="LDAU01000205">
    <property type="protein sequence ID" value="KRW99680.1"/>
    <property type="molecule type" value="Genomic_DNA"/>
</dbReference>
<dbReference type="OMA" id="WEQVEKH"/>
<keyword evidence="10 14" id="KW-1133">Transmembrane helix</keyword>
<evidence type="ECO:0000256" key="12">
    <source>
        <dbReference type="ARBA" id="ARBA00023136"/>
    </source>
</evidence>
<evidence type="ECO:0000256" key="1">
    <source>
        <dbReference type="ARBA" id="ARBA00004477"/>
    </source>
</evidence>
<evidence type="ECO:0000256" key="5">
    <source>
        <dbReference type="ARBA" id="ARBA00022516"/>
    </source>
</evidence>
<evidence type="ECO:0000256" key="6">
    <source>
        <dbReference type="ARBA" id="ARBA00022679"/>
    </source>
</evidence>
<protein>
    <recommendedName>
        <fullName evidence="14">Acyltransferase</fullName>
        <ecNumber evidence="14">2.3.1.-</ecNumber>
    </recommendedName>
</protein>
<organism evidence="16 17">
    <name type="scientific">Pseudocohnilembus persalinus</name>
    <name type="common">Ciliate</name>
    <dbReference type="NCBI Taxonomy" id="266149"/>
    <lineage>
        <taxon>Eukaryota</taxon>
        <taxon>Sar</taxon>
        <taxon>Alveolata</taxon>
        <taxon>Ciliophora</taxon>
        <taxon>Intramacronucleata</taxon>
        <taxon>Oligohymenophorea</taxon>
        <taxon>Scuticociliatia</taxon>
        <taxon>Philasterida</taxon>
        <taxon>Pseudocohnilembidae</taxon>
        <taxon>Pseudocohnilembus</taxon>
    </lineage>
</organism>
<accession>A0A0V0QBW0</accession>
<dbReference type="PANTHER" id="PTHR12317">
    <property type="entry name" value="DIACYLGLYCEROL O-ACYLTRANSFERASE"/>
    <property type="match status" value="1"/>
</dbReference>
<keyword evidence="9 14" id="KW-0256">Endoplasmic reticulum</keyword>
<evidence type="ECO:0000256" key="4">
    <source>
        <dbReference type="ARBA" id="ARBA00005420"/>
    </source>
</evidence>
<dbReference type="Proteomes" id="UP000054937">
    <property type="component" value="Unassembled WGS sequence"/>
</dbReference>
<dbReference type="EC" id="2.3.1.-" evidence="14"/>
<evidence type="ECO:0000256" key="15">
    <source>
        <dbReference type="SAM" id="MobiDB-lite"/>
    </source>
</evidence>
<feature type="region of interest" description="Disordered" evidence="15">
    <location>
        <begin position="1"/>
        <end position="82"/>
    </location>
</feature>
<evidence type="ECO:0000256" key="3">
    <source>
        <dbReference type="ARBA" id="ARBA00005189"/>
    </source>
</evidence>
<dbReference type="OrthoDB" id="264532at2759"/>
<evidence type="ECO:0000256" key="11">
    <source>
        <dbReference type="ARBA" id="ARBA00023098"/>
    </source>
</evidence>
<feature type="compositionally biased region" description="Basic residues" evidence="15">
    <location>
        <begin position="35"/>
        <end position="45"/>
    </location>
</feature>
<comment type="similarity">
    <text evidence="4 14">Belongs to the diacylglycerol acyltransferase family.</text>
</comment>
<dbReference type="InterPro" id="IPR007130">
    <property type="entry name" value="DAGAT"/>
</dbReference>
<evidence type="ECO:0000256" key="10">
    <source>
        <dbReference type="ARBA" id="ARBA00022989"/>
    </source>
</evidence>
<evidence type="ECO:0000313" key="16">
    <source>
        <dbReference type="EMBL" id="KRW99680.1"/>
    </source>
</evidence>
<dbReference type="InParanoid" id="A0A0V0QBW0"/>
<dbReference type="PANTHER" id="PTHR12317:SF0">
    <property type="entry name" value="ACYLTRANSFERASE"/>
    <property type="match status" value="1"/>
</dbReference>
<evidence type="ECO:0000256" key="7">
    <source>
        <dbReference type="ARBA" id="ARBA00022692"/>
    </source>
</evidence>
<dbReference type="GO" id="GO:0019432">
    <property type="term" value="P:triglyceride biosynthetic process"/>
    <property type="evidence" value="ECO:0007669"/>
    <property type="project" value="TreeGrafter"/>
</dbReference>
<evidence type="ECO:0000256" key="13">
    <source>
        <dbReference type="ARBA" id="ARBA00023315"/>
    </source>
</evidence>
<proteinExistence type="inferred from homology"/>